<feature type="coiled-coil region" evidence="1">
    <location>
        <begin position="83"/>
        <end position="110"/>
    </location>
</feature>
<reference evidence="3 4" key="1">
    <citation type="submission" date="2018-05" db="EMBL/GenBank/DDBJ databases">
        <title>Draft genome sequence of Scytalidium lignicola DSM 105466, a ubiquitous saprotrophic fungus.</title>
        <authorList>
            <person name="Buettner E."/>
            <person name="Gebauer A.M."/>
            <person name="Hofrichter M."/>
            <person name="Liers C."/>
            <person name="Kellner H."/>
        </authorList>
    </citation>
    <scope>NUCLEOTIDE SEQUENCE [LARGE SCALE GENOMIC DNA]</scope>
    <source>
        <strain evidence="3 4">DSM 105466</strain>
    </source>
</reference>
<name>A0A3E2HEY8_SCYLI</name>
<accession>A0A3E2HEY8</accession>
<feature type="non-terminal residue" evidence="3">
    <location>
        <position position="1"/>
    </location>
</feature>
<dbReference type="Proteomes" id="UP000258309">
    <property type="component" value="Unassembled WGS sequence"/>
</dbReference>
<evidence type="ECO:0008006" key="5">
    <source>
        <dbReference type="Google" id="ProtNLM"/>
    </source>
</evidence>
<feature type="region of interest" description="Disordered" evidence="2">
    <location>
        <begin position="348"/>
        <end position="378"/>
    </location>
</feature>
<sequence>MAKDKMQILLQILEDHDIPVDKDVIKAAFSEPELAEAWMNEYLGPETLLSKEEATLYSMLTKKGEVDELASPSRLESIREINDQELEDAIEELKRSTAAIEKQNEAIKLTKSALDSVKKTSSRTKEGRAEVNTAQTRKWALEGDHIRSVTEALSKDLSLHAAELESRQELSESNLKRTVEDLLRSDDKLLSDLQKLASGTETGSHGNGGDISRIKDLCAKLIKYTVEGVRTRLDRIYLTAVNSLGDTSSDDTIHIQEVVDLQEEIESLYSEILPVAQMAVEQQYLEPALREISARDGKSTESSIKAMKYVDECITLLLKRTEVFVERVEEYRCYQMAMRSIVETTKKELESDTEYSPPKAPQSNPPKPRRSSISAIPAHLRPGNRRSTILLDEDLEPEEQIFRNLGISIPVDAKSNLQRAQVLDQALSDRTSKLENHASSLQSTIESSIKSHIQDAYLTLRLLLDAAHSDTPYGTVQLLDSNIESSLREFQTDIEQVQQSLADVDLQTLQAKNVHRDQIIQRWLR</sequence>
<organism evidence="3 4">
    <name type="scientific">Scytalidium lignicola</name>
    <name type="common">Hyphomycete</name>
    <dbReference type="NCBI Taxonomy" id="5539"/>
    <lineage>
        <taxon>Eukaryota</taxon>
        <taxon>Fungi</taxon>
        <taxon>Dikarya</taxon>
        <taxon>Ascomycota</taxon>
        <taxon>Pezizomycotina</taxon>
        <taxon>Leotiomycetes</taxon>
        <taxon>Leotiomycetes incertae sedis</taxon>
        <taxon>Scytalidium</taxon>
    </lineage>
</organism>
<gene>
    <name evidence="3" type="ORF">B7463_g4378</name>
</gene>
<dbReference type="OMA" id="KFMERWG"/>
<comment type="caution">
    <text evidence="3">The sequence shown here is derived from an EMBL/GenBank/DDBJ whole genome shotgun (WGS) entry which is preliminary data.</text>
</comment>
<keyword evidence="4" id="KW-1185">Reference proteome</keyword>
<dbReference type="EMBL" id="NCSJ02000064">
    <property type="protein sequence ID" value="RFU31984.1"/>
    <property type="molecule type" value="Genomic_DNA"/>
</dbReference>
<proteinExistence type="predicted"/>
<dbReference type="AlphaFoldDB" id="A0A3E2HEY8"/>
<keyword evidence="1" id="KW-0175">Coiled coil</keyword>
<evidence type="ECO:0000313" key="3">
    <source>
        <dbReference type="EMBL" id="RFU31984.1"/>
    </source>
</evidence>
<evidence type="ECO:0000256" key="2">
    <source>
        <dbReference type="SAM" id="MobiDB-lite"/>
    </source>
</evidence>
<evidence type="ECO:0000313" key="4">
    <source>
        <dbReference type="Proteomes" id="UP000258309"/>
    </source>
</evidence>
<dbReference type="OrthoDB" id="5314201at2759"/>
<evidence type="ECO:0000256" key="1">
    <source>
        <dbReference type="SAM" id="Coils"/>
    </source>
</evidence>
<protein>
    <recommendedName>
        <fullName evidence="5">HAUS augmin-like complex subunit 3 N-terminal domain-containing protein</fullName>
    </recommendedName>
</protein>
<feature type="non-terminal residue" evidence="3">
    <location>
        <position position="525"/>
    </location>
</feature>